<comment type="caution">
    <text evidence="2">The sequence shown here is derived from an EMBL/GenBank/DDBJ whole genome shotgun (WGS) entry which is preliminary data.</text>
</comment>
<gene>
    <name evidence="2" type="ORF">CYCCA115_LOCUS22740</name>
</gene>
<keyword evidence="3" id="KW-1185">Reference proteome</keyword>
<evidence type="ECO:0000313" key="2">
    <source>
        <dbReference type="EMBL" id="CAJ1967368.1"/>
    </source>
</evidence>
<evidence type="ECO:0000313" key="3">
    <source>
        <dbReference type="Proteomes" id="UP001295423"/>
    </source>
</evidence>
<protein>
    <submittedName>
        <fullName evidence="2">Uncharacterized protein</fullName>
    </submittedName>
</protein>
<dbReference type="AlphaFoldDB" id="A0AAD2PXQ8"/>
<accession>A0AAD2PXQ8</accession>
<feature type="region of interest" description="Disordered" evidence="1">
    <location>
        <begin position="408"/>
        <end position="435"/>
    </location>
</feature>
<dbReference type="EMBL" id="CAKOGP040002325">
    <property type="protein sequence ID" value="CAJ1967368.1"/>
    <property type="molecule type" value="Genomic_DNA"/>
</dbReference>
<name>A0AAD2PXQ8_9STRA</name>
<reference evidence="2" key="1">
    <citation type="submission" date="2023-08" db="EMBL/GenBank/DDBJ databases">
        <authorList>
            <person name="Audoor S."/>
            <person name="Bilcke G."/>
        </authorList>
    </citation>
    <scope>NUCLEOTIDE SEQUENCE</scope>
</reference>
<organism evidence="2 3">
    <name type="scientific">Cylindrotheca closterium</name>
    <dbReference type="NCBI Taxonomy" id="2856"/>
    <lineage>
        <taxon>Eukaryota</taxon>
        <taxon>Sar</taxon>
        <taxon>Stramenopiles</taxon>
        <taxon>Ochrophyta</taxon>
        <taxon>Bacillariophyta</taxon>
        <taxon>Bacillariophyceae</taxon>
        <taxon>Bacillariophycidae</taxon>
        <taxon>Bacillariales</taxon>
        <taxon>Bacillariaceae</taxon>
        <taxon>Cylindrotheca</taxon>
    </lineage>
</organism>
<sequence>MKWKNNATGDYWKKHFEKLSSRPVLKNMNVHSKSSGKLVCKVVYEGDKNDSSSSGEQVEKDVVMANIPLSIMVLLLTQFNNCEFENSCKHCSRRSLANPKQTSNTCELFMFHWGVDDAESDNVVDDRWLRSPMLSSAALQGLFTVGAIAIDCLKQQGLLNGTIGEYEFIPGYERTTVVDIHGELHHQPDADLPVYFFCLPLCVEGAMVRAYHRPSRTQSYVHIPFGKFALFPNGTLALSTGYGNLGNSRIVGLLLPKSNQTLPMYIPITDATPSSSKEDPRRAWQKNVKRMEKNYATKVNGLSFSAKQISSAAFQTSSSIAHVLEHLLSPPSALQSSASLEDLTNVRIPSRKESGVEILAHVATPSNWVELLLQRSEHKSNKDLKVVIMIHEFFGLTDSIVDKANGLAKNGRSAPGRPTTATSVSTMHQIPEEIL</sequence>
<proteinExistence type="predicted"/>
<dbReference type="Proteomes" id="UP001295423">
    <property type="component" value="Unassembled WGS sequence"/>
</dbReference>
<evidence type="ECO:0000256" key="1">
    <source>
        <dbReference type="SAM" id="MobiDB-lite"/>
    </source>
</evidence>
<feature type="compositionally biased region" description="Polar residues" evidence="1">
    <location>
        <begin position="419"/>
        <end position="428"/>
    </location>
</feature>